<evidence type="ECO:0000313" key="18">
    <source>
        <dbReference type="Proteomes" id="UP000436284"/>
    </source>
</evidence>
<comment type="similarity">
    <text evidence="5 14">Belongs to the aspartokinase family.</text>
</comment>
<feature type="binding site" evidence="13">
    <location>
        <begin position="5"/>
        <end position="8"/>
    </location>
    <ligand>
        <name>ATP</name>
        <dbReference type="ChEBI" id="CHEBI:30616"/>
    </ligand>
</feature>
<reference evidence="17 18" key="1">
    <citation type="submission" date="2019-12" db="EMBL/GenBank/DDBJ databases">
        <title>Salinicoccus cyprini sp. nov., isolated from gastro-intestinal tract of mirror carp, Cyprinus carpio var. specularis, collected from Gobind Sagar Reservoir, Himachal Pradesh, India.</title>
        <authorList>
            <person name="Talwar C."/>
            <person name="Singh A.K."/>
            <person name="Lal R."/>
            <person name="Negi R.K."/>
        </authorList>
    </citation>
    <scope>NUCLEOTIDE SEQUENCE [LARGE SCALE GENOMIC DNA]</scope>
    <source>
        <strain evidence="17 18">J-82</strain>
    </source>
</reference>
<evidence type="ECO:0000256" key="7">
    <source>
        <dbReference type="ARBA" id="ARBA00022741"/>
    </source>
</evidence>
<dbReference type="InterPro" id="IPR001341">
    <property type="entry name" value="Asp_kinase"/>
</dbReference>
<dbReference type="SUPFAM" id="SSF53633">
    <property type="entry name" value="Carbamate kinase-like"/>
    <property type="match status" value="1"/>
</dbReference>
<evidence type="ECO:0000256" key="5">
    <source>
        <dbReference type="ARBA" id="ARBA00010122"/>
    </source>
</evidence>
<gene>
    <name evidence="17" type="ORF">GQ671_01870</name>
</gene>
<dbReference type="GO" id="GO:0019877">
    <property type="term" value="P:diaminopimelate biosynthetic process"/>
    <property type="evidence" value="ECO:0007669"/>
    <property type="project" value="UniProtKB-KW"/>
</dbReference>
<dbReference type="Pfam" id="PF00696">
    <property type="entry name" value="AA_kinase"/>
    <property type="match status" value="1"/>
</dbReference>
<evidence type="ECO:0000256" key="6">
    <source>
        <dbReference type="ARBA" id="ARBA00022679"/>
    </source>
</evidence>
<evidence type="ECO:0000256" key="9">
    <source>
        <dbReference type="ARBA" id="ARBA00022840"/>
    </source>
</evidence>
<feature type="binding site" evidence="13">
    <location>
        <position position="224"/>
    </location>
    <ligand>
        <name>ATP</name>
        <dbReference type="ChEBI" id="CHEBI:30616"/>
    </ligand>
</feature>
<dbReference type="GO" id="GO:0005524">
    <property type="term" value="F:ATP binding"/>
    <property type="evidence" value="ECO:0007669"/>
    <property type="project" value="UniProtKB-KW"/>
</dbReference>
<dbReference type="RefSeq" id="WP_160651842.1">
    <property type="nucleotide sequence ID" value="NZ_JBHRWU010000001.1"/>
</dbReference>
<dbReference type="GO" id="GO:0004072">
    <property type="term" value="F:aspartate kinase activity"/>
    <property type="evidence" value="ECO:0007669"/>
    <property type="project" value="UniProtKB-EC"/>
</dbReference>
<evidence type="ECO:0000259" key="16">
    <source>
        <dbReference type="PROSITE" id="PS51671"/>
    </source>
</evidence>
<evidence type="ECO:0000256" key="11">
    <source>
        <dbReference type="ARBA" id="ARBA00023154"/>
    </source>
</evidence>
<keyword evidence="10" id="KW-0220">Diaminopimelate biosynthesis</keyword>
<dbReference type="PANTHER" id="PTHR21499">
    <property type="entry name" value="ASPARTATE KINASE"/>
    <property type="match status" value="1"/>
</dbReference>
<comment type="caution">
    <text evidence="17">The sequence shown here is derived from an EMBL/GenBank/DDBJ whole genome shotgun (WGS) entry which is preliminary data.</text>
</comment>
<evidence type="ECO:0000256" key="15">
    <source>
        <dbReference type="RuleBase" id="RU004249"/>
    </source>
</evidence>
<evidence type="ECO:0000256" key="2">
    <source>
        <dbReference type="ARBA" id="ARBA00004766"/>
    </source>
</evidence>
<dbReference type="InterPro" id="IPR018042">
    <property type="entry name" value="Aspartate_kinase_CS"/>
</dbReference>
<dbReference type="Gene3D" id="3.30.2130.10">
    <property type="entry name" value="VC0802-like"/>
    <property type="match status" value="1"/>
</dbReference>
<dbReference type="InterPro" id="IPR045865">
    <property type="entry name" value="ACT-like_dom_sf"/>
</dbReference>
<keyword evidence="7 13" id="KW-0547">Nucleotide-binding</keyword>
<comment type="pathway">
    <text evidence="2 15">Amino-acid biosynthesis; L-lysine biosynthesis via DAP pathway; (S)-tetrahydrodipicolinate from L-aspartate: step 1/4.</text>
</comment>
<name>A0A6N8TZC0_9STAP</name>
<dbReference type="SUPFAM" id="SSF55021">
    <property type="entry name" value="ACT-like"/>
    <property type="match status" value="2"/>
</dbReference>
<keyword evidence="18" id="KW-1185">Reference proteome</keyword>
<dbReference type="CDD" id="cd04911">
    <property type="entry name" value="ACT_AKiii-YclM-BS_1"/>
    <property type="match status" value="1"/>
</dbReference>
<dbReference type="GO" id="GO:0009090">
    <property type="term" value="P:homoserine biosynthetic process"/>
    <property type="evidence" value="ECO:0007669"/>
    <property type="project" value="TreeGrafter"/>
</dbReference>
<dbReference type="Proteomes" id="UP000436284">
    <property type="component" value="Unassembled WGS sequence"/>
</dbReference>
<dbReference type="Gene3D" id="1.20.120.1320">
    <property type="entry name" value="Aspartokinase, catalytic domain"/>
    <property type="match status" value="1"/>
</dbReference>
<feature type="binding site" evidence="13">
    <location>
        <position position="119"/>
    </location>
    <ligand>
        <name>substrate</name>
    </ligand>
</feature>
<dbReference type="CDD" id="cd04916">
    <property type="entry name" value="ACT_AKiii-YclM-BS_2"/>
    <property type="match status" value="1"/>
</dbReference>
<dbReference type="PROSITE" id="PS51671">
    <property type="entry name" value="ACT"/>
    <property type="match status" value="1"/>
</dbReference>
<proteinExistence type="inferred from homology"/>
<dbReference type="GO" id="GO:0005829">
    <property type="term" value="C:cytosol"/>
    <property type="evidence" value="ECO:0007669"/>
    <property type="project" value="TreeGrafter"/>
</dbReference>
<keyword evidence="9 13" id="KW-0067">ATP-binding</keyword>
<dbReference type="CDD" id="cd04245">
    <property type="entry name" value="AAK_AKiii-YclM-BS"/>
    <property type="match status" value="1"/>
</dbReference>
<feature type="binding site" evidence="13">
    <location>
        <position position="49"/>
    </location>
    <ligand>
        <name>substrate</name>
    </ligand>
</feature>
<dbReference type="NCBIfam" id="NF006540">
    <property type="entry name" value="PRK09034.1"/>
    <property type="match status" value="1"/>
</dbReference>
<evidence type="ECO:0000256" key="14">
    <source>
        <dbReference type="RuleBase" id="RU003448"/>
    </source>
</evidence>
<comment type="function">
    <text evidence="1">Catalyzes the phosphorylation of the beta-carboxyl group of aspartic acid with ATP to yield 4-phospho-L-aspartate, which is involved in the branched biosynthetic pathway leading to the biosynthesis of amino acids threonine, isoleucine and methionine.</text>
</comment>
<dbReference type="InterPro" id="IPR036393">
    <property type="entry name" value="AceGlu_kinase-like_sf"/>
</dbReference>
<dbReference type="EC" id="2.7.2.4" evidence="14"/>
<dbReference type="PIRSF" id="PIRSF000726">
    <property type="entry name" value="Asp_kin"/>
    <property type="match status" value="1"/>
</dbReference>
<dbReference type="FunFam" id="3.30.2130.10:FF:000001">
    <property type="entry name" value="Bifunctional aspartokinase/homoserine dehydrogenase"/>
    <property type="match status" value="1"/>
</dbReference>
<dbReference type="GO" id="GO:0009088">
    <property type="term" value="P:threonine biosynthetic process"/>
    <property type="evidence" value="ECO:0007669"/>
    <property type="project" value="UniProtKB-UniPathway"/>
</dbReference>
<evidence type="ECO:0000256" key="1">
    <source>
        <dbReference type="ARBA" id="ARBA00003121"/>
    </source>
</evidence>
<dbReference type="PANTHER" id="PTHR21499:SF67">
    <property type="entry name" value="ASPARTOKINASE 3"/>
    <property type="match status" value="1"/>
</dbReference>
<dbReference type="UniPathway" id="UPA00034">
    <property type="reaction ID" value="UER00015"/>
</dbReference>
<keyword evidence="6 14" id="KW-0808">Transferase</keyword>
<dbReference type="InterPro" id="IPR035804">
    <property type="entry name" value="AKIII_YclM_N"/>
</dbReference>
<evidence type="ECO:0000256" key="13">
    <source>
        <dbReference type="PIRSR" id="PIRSR000726-1"/>
    </source>
</evidence>
<dbReference type="InterPro" id="IPR054352">
    <property type="entry name" value="ACT_Aspartokinase"/>
</dbReference>
<keyword evidence="11" id="KW-0457">Lysine biosynthesis</keyword>
<evidence type="ECO:0000256" key="12">
    <source>
        <dbReference type="ARBA" id="ARBA00047872"/>
    </source>
</evidence>
<feature type="binding site" evidence="13">
    <location>
        <begin position="218"/>
        <end position="219"/>
    </location>
    <ligand>
        <name>ATP</name>
        <dbReference type="ChEBI" id="CHEBI:30616"/>
    </ligand>
</feature>
<evidence type="ECO:0000256" key="8">
    <source>
        <dbReference type="ARBA" id="ARBA00022777"/>
    </source>
</evidence>
<evidence type="ECO:0000313" key="17">
    <source>
        <dbReference type="EMBL" id="MXQ50046.1"/>
    </source>
</evidence>
<evidence type="ECO:0000256" key="3">
    <source>
        <dbReference type="ARBA" id="ARBA00004986"/>
    </source>
</evidence>
<organism evidence="17 18">
    <name type="scientific">Salinicoccus hispanicus</name>
    <dbReference type="NCBI Taxonomy" id="157225"/>
    <lineage>
        <taxon>Bacteria</taxon>
        <taxon>Bacillati</taxon>
        <taxon>Bacillota</taxon>
        <taxon>Bacilli</taxon>
        <taxon>Bacillales</taxon>
        <taxon>Staphylococcaceae</taxon>
        <taxon>Salinicoccus</taxon>
    </lineage>
</organism>
<dbReference type="InterPro" id="IPR005260">
    <property type="entry name" value="Asp_kin_monofn"/>
</dbReference>
<dbReference type="OrthoDB" id="9799110at2"/>
<dbReference type="Gene3D" id="3.40.1160.10">
    <property type="entry name" value="Acetylglutamate kinase-like"/>
    <property type="match status" value="1"/>
</dbReference>
<dbReference type="InterPro" id="IPR042199">
    <property type="entry name" value="AsparK_Bifunc_asparK/hSer_DH"/>
</dbReference>
<evidence type="ECO:0000256" key="4">
    <source>
        <dbReference type="ARBA" id="ARBA00005139"/>
    </source>
</evidence>
<sequence length="454" mass="50515">MKVVKFGGSSLCSSEQIRKVADIIRSDAERRIAVVSAPGKRSSGDTKVTDMLIALHVNHTAGLNTEDAISRIIERFASIIRDLEIDPALLAQFEQTLVHYLETIDSKDRLLDALKSCGEDFNAQLVSAYLNQIGVRAAYMSPKEAGILVTDEPSNAQLIESSYDALNRLKTTEHVLVIPGFYGCSENDAIVTFPRGGSDITGAIVARGVEAELYENFTDVSFIYSAHPGLIDRPHAIREITYREMRELSYAGFGVFHDEALEPVFKKHIPVMIRNTNDPDVEGTKIVSDREFIPEMPVIGISCDEGFTSITMNKYLMNREIGFTRRLLQILEDHRLSYEHIPSGIDNLSVILRTRQFEGNSKLEDVMADIKDKLEPDSMYVEDDLALLVIVGEGMKEHVGIATKTTTALSDNDVNIGMINQGASEISMMFAIDIKDAHKALRAIYSNYFKEVKV</sequence>
<dbReference type="UniPathway" id="UPA00050">
    <property type="reaction ID" value="UER00461"/>
</dbReference>
<dbReference type="Pfam" id="PF22468">
    <property type="entry name" value="ACT_9"/>
    <property type="match status" value="1"/>
</dbReference>
<dbReference type="FunFam" id="3.40.1160.10:FF:000027">
    <property type="entry name" value="Aspartokinase"/>
    <property type="match status" value="1"/>
</dbReference>
<feature type="domain" description="ACT" evidence="16">
    <location>
        <begin position="390"/>
        <end position="454"/>
    </location>
</feature>
<evidence type="ECO:0000256" key="10">
    <source>
        <dbReference type="ARBA" id="ARBA00022915"/>
    </source>
</evidence>
<dbReference type="PROSITE" id="PS00324">
    <property type="entry name" value="ASPARTOKINASE"/>
    <property type="match status" value="1"/>
</dbReference>
<dbReference type="InterPro" id="IPR002912">
    <property type="entry name" value="ACT_dom"/>
</dbReference>
<comment type="pathway">
    <text evidence="3 15">Amino-acid biosynthesis; L-methionine biosynthesis via de novo pathway; L-homoserine from L-aspartate: step 1/3.</text>
</comment>
<keyword evidence="8 14" id="KW-0418">Kinase</keyword>
<protein>
    <recommendedName>
        <fullName evidence="14">Aspartokinase</fullName>
        <ecNumber evidence="14">2.7.2.4</ecNumber>
    </recommendedName>
</protein>
<dbReference type="InterPro" id="IPR001048">
    <property type="entry name" value="Asp/Glu/Uridylate_kinase"/>
</dbReference>
<dbReference type="AlphaFoldDB" id="A0A6N8TZC0"/>
<accession>A0A6N8TZC0</accession>
<comment type="catalytic activity">
    <reaction evidence="12 14">
        <text>L-aspartate + ATP = 4-phospho-L-aspartate + ADP</text>
        <dbReference type="Rhea" id="RHEA:23776"/>
        <dbReference type="ChEBI" id="CHEBI:29991"/>
        <dbReference type="ChEBI" id="CHEBI:30616"/>
        <dbReference type="ChEBI" id="CHEBI:57535"/>
        <dbReference type="ChEBI" id="CHEBI:456216"/>
        <dbReference type="EC" id="2.7.2.4"/>
    </reaction>
</comment>
<comment type="pathway">
    <text evidence="4 15">Amino-acid biosynthesis; L-threonine biosynthesis; L-threonine from L-aspartate: step 1/5.</text>
</comment>
<keyword evidence="15" id="KW-0028">Amino-acid biosynthesis</keyword>
<dbReference type="NCBIfam" id="TIGR00657">
    <property type="entry name" value="asp_kinases"/>
    <property type="match status" value="1"/>
</dbReference>
<dbReference type="UniPathway" id="UPA00051">
    <property type="reaction ID" value="UER00462"/>
</dbReference>
<dbReference type="EMBL" id="WUUK01000001">
    <property type="protein sequence ID" value="MXQ50046.1"/>
    <property type="molecule type" value="Genomic_DNA"/>
</dbReference>
<dbReference type="GO" id="GO:0009089">
    <property type="term" value="P:lysine biosynthetic process via diaminopimelate"/>
    <property type="evidence" value="ECO:0007669"/>
    <property type="project" value="UniProtKB-UniPathway"/>
</dbReference>